<feature type="region of interest" description="Disordered" evidence="2">
    <location>
        <begin position="281"/>
        <end position="335"/>
    </location>
</feature>
<feature type="compositionally biased region" description="Acidic residues" evidence="2">
    <location>
        <begin position="289"/>
        <end position="308"/>
    </location>
</feature>
<proteinExistence type="inferred from homology"/>
<comment type="caution">
    <text evidence="4">The sequence shown here is derived from an EMBL/GenBank/DDBJ whole genome shotgun (WGS) entry which is preliminary data.</text>
</comment>
<evidence type="ECO:0000256" key="2">
    <source>
        <dbReference type="SAM" id="MobiDB-lite"/>
    </source>
</evidence>
<evidence type="ECO:0000313" key="7">
    <source>
        <dbReference type="Proteomes" id="UP000663852"/>
    </source>
</evidence>
<sequence>MPTSGYLIDRKTNKKYAINGCPKAESPPSDPRLKQKFSDHIRFGESELPFKVDLREGMTPVEQQEFIKSCVANAFAGAYEYLLKRTYGKEIDISRLFIYYNARVKDPNYNGHVRDKGCSITYALEALKECDSCLEKIWSYREHRKDTCPSDDAVENAANLLITGSMEIGHNLHEMKACLAQHIPFVFGLSINQREFQAQGKNKGCIQTPPENKPQPKNGHAMLAVGYSEIYKTFIVRNSWGPEWGDNGYCYIPCKYMLNQDLCYEIYAVANLEDLDDLDSKPVDKDGWFDEDETNYLEDCDNEEEYDIDDLKIVDGETEESEATYQEETEENEYN</sequence>
<dbReference type="PANTHER" id="PTHR12411">
    <property type="entry name" value="CYSTEINE PROTEASE FAMILY C1-RELATED"/>
    <property type="match status" value="1"/>
</dbReference>
<dbReference type="Proteomes" id="UP000663852">
    <property type="component" value="Unassembled WGS sequence"/>
</dbReference>
<evidence type="ECO:0000259" key="3">
    <source>
        <dbReference type="SMART" id="SM00645"/>
    </source>
</evidence>
<dbReference type="CDD" id="cd02619">
    <property type="entry name" value="Peptidase_C1"/>
    <property type="match status" value="1"/>
</dbReference>
<dbReference type="InterPro" id="IPR025660">
    <property type="entry name" value="Pept_his_AS"/>
</dbReference>
<name>A0A815MXT3_ADIRI</name>
<keyword evidence="6" id="KW-1185">Reference proteome</keyword>
<dbReference type="Gene3D" id="3.90.70.10">
    <property type="entry name" value="Cysteine proteinases"/>
    <property type="match status" value="1"/>
</dbReference>
<dbReference type="InterPro" id="IPR013128">
    <property type="entry name" value="Peptidase_C1A"/>
</dbReference>
<dbReference type="AlphaFoldDB" id="A0A815MXT3"/>
<gene>
    <name evidence="4" type="ORF">EDS130_LOCUS38177</name>
    <name evidence="5" type="ORF">XAT740_LOCUS47364</name>
</gene>
<evidence type="ECO:0000313" key="4">
    <source>
        <dbReference type="EMBL" id="CAF1430628.1"/>
    </source>
</evidence>
<evidence type="ECO:0000313" key="6">
    <source>
        <dbReference type="Proteomes" id="UP000663828"/>
    </source>
</evidence>
<protein>
    <recommendedName>
        <fullName evidence="3">Peptidase C1A papain C-terminal domain-containing protein</fullName>
    </recommendedName>
</protein>
<dbReference type="InterPro" id="IPR038765">
    <property type="entry name" value="Papain-like_cys_pep_sf"/>
</dbReference>
<dbReference type="SMART" id="SM00645">
    <property type="entry name" value="Pept_C1"/>
    <property type="match status" value="1"/>
</dbReference>
<dbReference type="SUPFAM" id="SSF54001">
    <property type="entry name" value="Cysteine proteinases"/>
    <property type="match status" value="1"/>
</dbReference>
<dbReference type="OrthoDB" id="640249at2759"/>
<reference evidence="4" key="1">
    <citation type="submission" date="2021-02" db="EMBL/GenBank/DDBJ databases">
        <authorList>
            <person name="Nowell W R."/>
        </authorList>
    </citation>
    <scope>NUCLEOTIDE SEQUENCE</scope>
</reference>
<evidence type="ECO:0000313" key="5">
    <source>
        <dbReference type="EMBL" id="CAF1598175.1"/>
    </source>
</evidence>
<accession>A0A815MXT3</accession>
<comment type="similarity">
    <text evidence="1">Belongs to the peptidase C1 family.</text>
</comment>
<dbReference type="EMBL" id="CAJNOR010006554">
    <property type="protein sequence ID" value="CAF1598175.1"/>
    <property type="molecule type" value="Genomic_DNA"/>
</dbReference>
<dbReference type="PROSITE" id="PS00639">
    <property type="entry name" value="THIOL_PROTEASE_HIS"/>
    <property type="match status" value="1"/>
</dbReference>
<dbReference type="Pfam" id="PF00112">
    <property type="entry name" value="Peptidase_C1"/>
    <property type="match status" value="1"/>
</dbReference>
<dbReference type="EMBL" id="CAJNOJ010000393">
    <property type="protein sequence ID" value="CAF1430628.1"/>
    <property type="molecule type" value="Genomic_DNA"/>
</dbReference>
<organism evidence="4 7">
    <name type="scientific">Adineta ricciae</name>
    <name type="common">Rotifer</name>
    <dbReference type="NCBI Taxonomy" id="249248"/>
    <lineage>
        <taxon>Eukaryota</taxon>
        <taxon>Metazoa</taxon>
        <taxon>Spiralia</taxon>
        <taxon>Gnathifera</taxon>
        <taxon>Rotifera</taxon>
        <taxon>Eurotatoria</taxon>
        <taxon>Bdelloidea</taxon>
        <taxon>Adinetida</taxon>
        <taxon>Adinetidae</taxon>
        <taxon>Adineta</taxon>
    </lineage>
</organism>
<dbReference type="InterPro" id="IPR000668">
    <property type="entry name" value="Peptidase_C1A_C"/>
</dbReference>
<feature type="domain" description="Peptidase C1A papain C-terminal" evidence="3">
    <location>
        <begin position="48"/>
        <end position="266"/>
    </location>
</feature>
<feature type="compositionally biased region" description="Acidic residues" evidence="2">
    <location>
        <begin position="316"/>
        <end position="335"/>
    </location>
</feature>
<dbReference type="GO" id="GO:0008234">
    <property type="term" value="F:cysteine-type peptidase activity"/>
    <property type="evidence" value="ECO:0007669"/>
    <property type="project" value="InterPro"/>
</dbReference>
<evidence type="ECO:0000256" key="1">
    <source>
        <dbReference type="ARBA" id="ARBA00008455"/>
    </source>
</evidence>
<dbReference type="GO" id="GO:0006508">
    <property type="term" value="P:proteolysis"/>
    <property type="evidence" value="ECO:0007669"/>
    <property type="project" value="InterPro"/>
</dbReference>
<dbReference type="Proteomes" id="UP000663828">
    <property type="component" value="Unassembled WGS sequence"/>
</dbReference>